<dbReference type="GO" id="GO:0006310">
    <property type="term" value="P:DNA recombination"/>
    <property type="evidence" value="ECO:0007669"/>
    <property type="project" value="UniProtKB-KW"/>
</dbReference>
<gene>
    <name evidence="12" type="ORF">AMQ22_01380</name>
</gene>
<evidence type="ECO:0000313" key="13">
    <source>
        <dbReference type="Proteomes" id="UP000075398"/>
    </source>
</evidence>
<keyword evidence="2" id="KW-0963">Cytoplasm</keyword>
<dbReference type="AlphaFoldDB" id="A0A150J154"/>
<dbReference type="InterPro" id="IPR044068">
    <property type="entry name" value="CB"/>
</dbReference>
<evidence type="ECO:0000256" key="8">
    <source>
        <dbReference type="ARBA" id="ARBA00023306"/>
    </source>
</evidence>
<proteinExistence type="predicted"/>
<protein>
    <submittedName>
        <fullName evidence="12">Putative tyrosine recombinase XerC-like protein</fullName>
    </submittedName>
</protein>
<name>A0A150J154_9EURY</name>
<dbReference type="STRING" id="1705564.APG08_00758"/>
<dbReference type="SUPFAM" id="SSF56349">
    <property type="entry name" value="DNA breaking-rejoining enzymes"/>
    <property type="match status" value="1"/>
</dbReference>
<dbReference type="NCBIfam" id="NF040815">
    <property type="entry name" value="recomb_XerA_Arch"/>
    <property type="match status" value="1"/>
</dbReference>
<dbReference type="PANTHER" id="PTHR30349">
    <property type="entry name" value="PHAGE INTEGRASE-RELATED"/>
    <property type="match status" value="1"/>
</dbReference>
<dbReference type="InterPro" id="IPR002104">
    <property type="entry name" value="Integrase_catalytic"/>
</dbReference>
<evidence type="ECO:0000256" key="3">
    <source>
        <dbReference type="ARBA" id="ARBA00022618"/>
    </source>
</evidence>
<evidence type="ECO:0000259" key="11">
    <source>
        <dbReference type="PROSITE" id="PS51900"/>
    </source>
</evidence>
<dbReference type="GO" id="GO:0005737">
    <property type="term" value="C:cytoplasm"/>
    <property type="evidence" value="ECO:0007669"/>
    <property type="project" value="UniProtKB-SubCell"/>
</dbReference>
<dbReference type="Pfam" id="PF13495">
    <property type="entry name" value="Phage_int_SAM_4"/>
    <property type="match status" value="1"/>
</dbReference>
<reference evidence="12 13" key="1">
    <citation type="journal article" date="2016" name="ISME J.">
        <title>Chasing the elusive Euryarchaeota class WSA2: genomes reveal a uniquely fastidious methyl-reducing methanogen.</title>
        <authorList>
            <person name="Nobu M.K."/>
            <person name="Narihiro T."/>
            <person name="Kuroda K."/>
            <person name="Mei R."/>
            <person name="Liu W.T."/>
        </authorList>
    </citation>
    <scope>NUCLEOTIDE SEQUENCE [LARGE SCALE GENOMIC DNA]</scope>
    <source>
        <strain evidence="12">U1lsi0528_Bin055</strain>
    </source>
</reference>
<dbReference type="GO" id="GO:0003677">
    <property type="term" value="F:DNA binding"/>
    <property type="evidence" value="ECO:0007669"/>
    <property type="project" value="UniProtKB-UniRule"/>
</dbReference>
<keyword evidence="6 9" id="KW-0238">DNA-binding</keyword>
<dbReference type="GO" id="GO:0015074">
    <property type="term" value="P:DNA integration"/>
    <property type="evidence" value="ECO:0007669"/>
    <property type="project" value="UniProtKB-KW"/>
</dbReference>
<dbReference type="GO" id="GO:0007059">
    <property type="term" value="P:chromosome segregation"/>
    <property type="evidence" value="ECO:0007669"/>
    <property type="project" value="UniProtKB-KW"/>
</dbReference>
<keyword evidence="8" id="KW-0131">Cell cycle</keyword>
<feature type="domain" description="Tyr recombinase" evidence="10">
    <location>
        <begin position="93"/>
        <end position="264"/>
    </location>
</feature>
<dbReference type="PROSITE" id="PS51900">
    <property type="entry name" value="CB"/>
    <property type="match status" value="1"/>
</dbReference>
<evidence type="ECO:0000256" key="5">
    <source>
        <dbReference type="ARBA" id="ARBA00022908"/>
    </source>
</evidence>
<dbReference type="GO" id="GO:0051301">
    <property type="term" value="P:cell division"/>
    <property type="evidence" value="ECO:0007669"/>
    <property type="project" value="UniProtKB-KW"/>
</dbReference>
<sequence>MFEDYLMELELRGQSKNTIRNYGYTLSNFFDFTDKKPEAVTELDIKRYMIHLKNEKNATNRTIHRHLNALRSYFRYQNIDIADKVMLPKLSKPLPKFLTKEEIKILLEVPEKLRDKCLIRLLYSTGLRVSELVKLNKNDIKTESIHVVSGKGSKDRIVFVDSKTREMLDQYILERNDTNEALFLSNQGERISARTIQWLIKKYSKESGIEKKVTPHVLRHSFATHMLEGDADIVVIKELLGHSNLSTTQIYTHVTDERRKKVYDKSHPLSKE</sequence>
<keyword evidence="7" id="KW-0233">DNA recombination</keyword>
<dbReference type="Gene3D" id="1.10.443.10">
    <property type="entry name" value="Intergrase catalytic core"/>
    <property type="match status" value="1"/>
</dbReference>
<evidence type="ECO:0000256" key="4">
    <source>
        <dbReference type="ARBA" id="ARBA00022829"/>
    </source>
</evidence>
<evidence type="ECO:0000256" key="2">
    <source>
        <dbReference type="ARBA" id="ARBA00022490"/>
    </source>
</evidence>
<evidence type="ECO:0000256" key="7">
    <source>
        <dbReference type="ARBA" id="ARBA00023172"/>
    </source>
</evidence>
<evidence type="ECO:0000313" key="12">
    <source>
        <dbReference type="EMBL" id="KYC50949.1"/>
    </source>
</evidence>
<dbReference type="EMBL" id="LNGC01000065">
    <property type="protein sequence ID" value="KYC50949.1"/>
    <property type="molecule type" value="Genomic_DNA"/>
</dbReference>
<comment type="subcellular location">
    <subcellularLocation>
        <location evidence="1">Cytoplasm</location>
    </subcellularLocation>
</comment>
<keyword evidence="5" id="KW-0229">DNA integration</keyword>
<evidence type="ECO:0000256" key="6">
    <source>
        <dbReference type="ARBA" id="ARBA00023125"/>
    </source>
</evidence>
<dbReference type="PROSITE" id="PS51898">
    <property type="entry name" value="TYR_RECOMBINASE"/>
    <property type="match status" value="1"/>
</dbReference>
<dbReference type="InterPro" id="IPR011010">
    <property type="entry name" value="DNA_brk_join_enz"/>
</dbReference>
<dbReference type="InterPro" id="IPR013762">
    <property type="entry name" value="Integrase-like_cat_sf"/>
</dbReference>
<evidence type="ECO:0000256" key="1">
    <source>
        <dbReference type="ARBA" id="ARBA00004496"/>
    </source>
</evidence>
<dbReference type="InterPro" id="IPR050090">
    <property type="entry name" value="Tyrosine_recombinase_XerCD"/>
</dbReference>
<dbReference type="CDD" id="cd00798">
    <property type="entry name" value="INT_XerDC_C"/>
    <property type="match status" value="1"/>
</dbReference>
<dbReference type="InterPro" id="IPR010998">
    <property type="entry name" value="Integrase_recombinase_N"/>
</dbReference>
<dbReference type="Pfam" id="PF00589">
    <property type="entry name" value="Phage_integrase"/>
    <property type="match status" value="1"/>
</dbReference>
<feature type="domain" description="Core-binding (CB)" evidence="11">
    <location>
        <begin position="1"/>
        <end position="78"/>
    </location>
</feature>
<accession>A0A150J154</accession>
<dbReference type="Gene3D" id="1.10.150.130">
    <property type="match status" value="1"/>
</dbReference>
<evidence type="ECO:0000259" key="10">
    <source>
        <dbReference type="PROSITE" id="PS51898"/>
    </source>
</evidence>
<comment type="caution">
    <text evidence="12">The sequence shown here is derived from an EMBL/GenBank/DDBJ whole genome shotgun (WGS) entry which is preliminary data.</text>
</comment>
<keyword evidence="4" id="KW-0159">Chromosome partition</keyword>
<evidence type="ECO:0000256" key="9">
    <source>
        <dbReference type="PROSITE-ProRule" id="PRU01248"/>
    </source>
</evidence>
<keyword evidence="3" id="KW-0132">Cell division</keyword>
<organism evidence="12 13">
    <name type="scientific">Candidatus Methanofastidiosum methylothiophilum</name>
    <dbReference type="NCBI Taxonomy" id="1705564"/>
    <lineage>
        <taxon>Archaea</taxon>
        <taxon>Methanobacteriati</taxon>
        <taxon>Methanobacteriota</taxon>
        <taxon>Stenosarchaea group</taxon>
        <taxon>Candidatus Methanofastidiosia</taxon>
        <taxon>Candidatus Methanofastidiosales</taxon>
        <taxon>Candidatus Methanofastidiosaceae</taxon>
        <taxon>Candidatus Methanofastidiosum</taxon>
    </lineage>
</organism>
<dbReference type="InterPro" id="IPR004107">
    <property type="entry name" value="Integrase_SAM-like_N"/>
</dbReference>
<dbReference type="Proteomes" id="UP000075398">
    <property type="component" value="Unassembled WGS sequence"/>
</dbReference>
<dbReference type="PANTHER" id="PTHR30349:SF77">
    <property type="entry name" value="TYROSINE RECOMBINASE XERC"/>
    <property type="match status" value="1"/>
</dbReference>